<dbReference type="Gene3D" id="3.10.20.90">
    <property type="entry name" value="Phosphatidylinositol 3-kinase Catalytic Subunit, Chain A, domain 1"/>
    <property type="match status" value="1"/>
</dbReference>
<evidence type="ECO:0000256" key="1">
    <source>
        <dbReference type="ARBA" id="ARBA00023186"/>
    </source>
</evidence>
<dbReference type="AlphaFoldDB" id="A0AAD8LY83"/>
<feature type="coiled-coil region" evidence="2">
    <location>
        <begin position="145"/>
        <end position="172"/>
    </location>
</feature>
<feature type="domain" description="BAG" evidence="4">
    <location>
        <begin position="148"/>
        <end position="229"/>
    </location>
</feature>
<gene>
    <name evidence="5" type="ORF">POM88_052745</name>
</gene>
<feature type="domain" description="Ubiquitin-like" evidence="3">
    <location>
        <begin position="56"/>
        <end position="126"/>
    </location>
</feature>
<dbReference type="InterPro" id="IPR000626">
    <property type="entry name" value="Ubiquitin-like_dom"/>
</dbReference>
<dbReference type="GO" id="GO:0051087">
    <property type="term" value="F:protein-folding chaperone binding"/>
    <property type="evidence" value="ECO:0007669"/>
    <property type="project" value="InterPro"/>
</dbReference>
<dbReference type="SMART" id="SM00264">
    <property type="entry name" value="BAG"/>
    <property type="match status" value="1"/>
</dbReference>
<dbReference type="Pfam" id="PF00240">
    <property type="entry name" value="ubiquitin"/>
    <property type="match status" value="1"/>
</dbReference>
<dbReference type="Pfam" id="PF02179">
    <property type="entry name" value="BAG"/>
    <property type="match status" value="1"/>
</dbReference>
<comment type="caution">
    <text evidence="5">The sequence shown here is derived from an EMBL/GenBank/DDBJ whole genome shotgun (WGS) entry which is preliminary data.</text>
</comment>
<sequence length="318" mass="35840">MMNMKSKPTGVFNPARGITVVGGVGLEGYAPLEMRPGGMLVQKRNSDADHSSVVVPTIKVKVKHGSSFLEFNISSQASFGDLKKMVAGPTGLHHEEQKLIFRDKERESRTFLDVAGVSNGSKIVLIEDVDARERRYVEARKNAKIEKALKDIAEISLEVDKFAKQVINLETQVCGGKRVVEKTLLNLVEQLMTQLIKLDEIVGDGDVKLKRRLQVKRVQKYIETLDVLKIRNSMIENAPLQQQQKITAGEKMQINPNQRQQEQNRKHRLAMVKPVVVTPNWETFDAGMSTKMSYQNSASTVNYGTNNTSSRPRWEYFV</sequence>
<dbReference type="PANTHER" id="PTHR12329:SF38">
    <property type="entry name" value="BAG FAMILY MOLECULAR CHAPERONE REGULATOR-LIKE PROTEIN"/>
    <property type="match status" value="1"/>
</dbReference>
<dbReference type="PROSITE" id="PS51035">
    <property type="entry name" value="BAG"/>
    <property type="match status" value="1"/>
</dbReference>
<dbReference type="GO" id="GO:0005737">
    <property type="term" value="C:cytoplasm"/>
    <property type="evidence" value="ECO:0007669"/>
    <property type="project" value="TreeGrafter"/>
</dbReference>
<dbReference type="PROSITE" id="PS50053">
    <property type="entry name" value="UBIQUITIN_2"/>
    <property type="match status" value="1"/>
</dbReference>
<evidence type="ECO:0000256" key="2">
    <source>
        <dbReference type="SAM" id="Coils"/>
    </source>
</evidence>
<dbReference type="InterPro" id="IPR039773">
    <property type="entry name" value="BAG_chaperone_regulator"/>
</dbReference>
<organism evidence="5 6">
    <name type="scientific">Heracleum sosnowskyi</name>
    <dbReference type="NCBI Taxonomy" id="360622"/>
    <lineage>
        <taxon>Eukaryota</taxon>
        <taxon>Viridiplantae</taxon>
        <taxon>Streptophyta</taxon>
        <taxon>Embryophyta</taxon>
        <taxon>Tracheophyta</taxon>
        <taxon>Spermatophyta</taxon>
        <taxon>Magnoliopsida</taxon>
        <taxon>eudicotyledons</taxon>
        <taxon>Gunneridae</taxon>
        <taxon>Pentapetalae</taxon>
        <taxon>asterids</taxon>
        <taxon>campanulids</taxon>
        <taxon>Apiales</taxon>
        <taxon>Apiaceae</taxon>
        <taxon>Apioideae</taxon>
        <taxon>apioid superclade</taxon>
        <taxon>Tordylieae</taxon>
        <taxon>Tordyliinae</taxon>
        <taxon>Heracleum</taxon>
    </lineage>
</organism>
<dbReference type="GO" id="GO:0050821">
    <property type="term" value="P:protein stabilization"/>
    <property type="evidence" value="ECO:0007669"/>
    <property type="project" value="TreeGrafter"/>
</dbReference>
<reference evidence="5" key="1">
    <citation type="submission" date="2023-02" db="EMBL/GenBank/DDBJ databases">
        <title>Genome of toxic invasive species Heracleum sosnowskyi carries increased number of genes despite the absence of recent whole-genome duplications.</title>
        <authorList>
            <person name="Schelkunov M."/>
            <person name="Shtratnikova V."/>
            <person name="Makarenko M."/>
            <person name="Klepikova A."/>
            <person name="Omelchenko D."/>
            <person name="Novikova G."/>
            <person name="Obukhova E."/>
            <person name="Bogdanov V."/>
            <person name="Penin A."/>
            <person name="Logacheva M."/>
        </authorList>
    </citation>
    <scope>NUCLEOTIDE SEQUENCE</scope>
    <source>
        <strain evidence="5">Hsosn_3</strain>
        <tissue evidence="5">Leaf</tissue>
    </source>
</reference>
<dbReference type="InterPro" id="IPR029071">
    <property type="entry name" value="Ubiquitin-like_domsf"/>
</dbReference>
<reference evidence="5" key="2">
    <citation type="submission" date="2023-05" db="EMBL/GenBank/DDBJ databases">
        <authorList>
            <person name="Schelkunov M.I."/>
        </authorList>
    </citation>
    <scope>NUCLEOTIDE SEQUENCE</scope>
    <source>
        <strain evidence="5">Hsosn_3</strain>
        <tissue evidence="5">Leaf</tissue>
    </source>
</reference>
<accession>A0AAD8LY83</accession>
<name>A0AAD8LY83_9APIA</name>
<evidence type="ECO:0000313" key="6">
    <source>
        <dbReference type="Proteomes" id="UP001237642"/>
    </source>
</evidence>
<evidence type="ECO:0000313" key="5">
    <source>
        <dbReference type="EMBL" id="KAK1352907.1"/>
    </source>
</evidence>
<dbReference type="InterPro" id="IPR003103">
    <property type="entry name" value="BAG_domain"/>
</dbReference>
<dbReference type="PANTHER" id="PTHR12329">
    <property type="entry name" value="BCL2-ASSOCIATED ATHANOGENE"/>
    <property type="match status" value="1"/>
</dbReference>
<proteinExistence type="predicted"/>
<keyword evidence="1" id="KW-0143">Chaperone</keyword>
<dbReference type="SUPFAM" id="SSF63491">
    <property type="entry name" value="BAG domain"/>
    <property type="match status" value="1"/>
</dbReference>
<evidence type="ECO:0000259" key="4">
    <source>
        <dbReference type="PROSITE" id="PS51035"/>
    </source>
</evidence>
<dbReference type="Proteomes" id="UP001237642">
    <property type="component" value="Unassembled WGS sequence"/>
</dbReference>
<protein>
    <submittedName>
        <fullName evidence="5">BCL-2-associated athanogene</fullName>
    </submittedName>
</protein>
<dbReference type="Gene3D" id="1.20.58.120">
    <property type="entry name" value="BAG domain"/>
    <property type="match status" value="1"/>
</dbReference>
<dbReference type="GO" id="GO:0000774">
    <property type="term" value="F:adenyl-nucleotide exchange factor activity"/>
    <property type="evidence" value="ECO:0007669"/>
    <property type="project" value="TreeGrafter"/>
</dbReference>
<evidence type="ECO:0000259" key="3">
    <source>
        <dbReference type="PROSITE" id="PS50053"/>
    </source>
</evidence>
<dbReference type="EMBL" id="JAUIZM010000014">
    <property type="protein sequence ID" value="KAK1352907.1"/>
    <property type="molecule type" value="Genomic_DNA"/>
</dbReference>
<keyword evidence="2" id="KW-0175">Coiled coil</keyword>
<dbReference type="SUPFAM" id="SSF54236">
    <property type="entry name" value="Ubiquitin-like"/>
    <property type="match status" value="1"/>
</dbReference>
<dbReference type="InterPro" id="IPR036533">
    <property type="entry name" value="BAG_dom_sf"/>
</dbReference>
<keyword evidence="6" id="KW-1185">Reference proteome</keyword>